<dbReference type="PANTHER" id="PTHR31934">
    <property type="entry name" value="ALPHA/BETA-HYDROLASES SUPERFAMILY PROTEIN"/>
    <property type="match status" value="1"/>
</dbReference>
<evidence type="ECO:0000313" key="4">
    <source>
        <dbReference type="Proteomes" id="UP001515480"/>
    </source>
</evidence>
<dbReference type="Proteomes" id="UP001515480">
    <property type="component" value="Unassembled WGS sequence"/>
</dbReference>
<dbReference type="Gene3D" id="3.40.50.1820">
    <property type="entry name" value="alpha/beta hydrolase"/>
    <property type="match status" value="1"/>
</dbReference>
<keyword evidence="2" id="KW-0472">Membrane</keyword>
<keyword evidence="4" id="KW-1185">Reference proteome</keyword>
<evidence type="ECO:0000256" key="1">
    <source>
        <dbReference type="SAM" id="MobiDB-lite"/>
    </source>
</evidence>
<reference evidence="3 4" key="1">
    <citation type="journal article" date="2024" name="Science">
        <title>Giant polyketide synthase enzymes in the biosynthesis of giant marine polyether toxins.</title>
        <authorList>
            <person name="Fallon T.R."/>
            <person name="Shende V.V."/>
            <person name="Wierzbicki I.H."/>
            <person name="Pendleton A.L."/>
            <person name="Watervoot N.F."/>
            <person name="Auber R.P."/>
            <person name="Gonzalez D.J."/>
            <person name="Wisecaver J.H."/>
            <person name="Moore B.S."/>
        </authorList>
    </citation>
    <scope>NUCLEOTIDE SEQUENCE [LARGE SCALE GENOMIC DNA]</scope>
    <source>
        <strain evidence="3 4">12B1</strain>
    </source>
</reference>
<feature type="compositionally biased region" description="Polar residues" evidence="1">
    <location>
        <begin position="33"/>
        <end position="42"/>
    </location>
</feature>
<accession>A0AB34J1B7</accession>
<proteinExistence type="predicted"/>
<feature type="region of interest" description="Disordered" evidence="1">
    <location>
        <begin position="155"/>
        <end position="175"/>
    </location>
</feature>
<organism evidence="3 4">
    <name type="scientific">Prymnesium parvum</name>
    <name type="common">Toxic golden alga</name>
    <dbReference type="NCBI Taxonomy" id="97485"/>
    <lineage>
        <taxon>Eukaryota</taxon>
        <taxon>Haptista</taxon>
        <taxon>Haptophyta</taxon>
        <taxon>Prymnesiophyceae</taxon>
        <taxon>Prymnesiales</taxon>
        <taxon>Prymnesiaceae</taxon>
        <taxon>Prymnesium</taxon>
    </lineage>
</organism>
<feature type="compositionally biased region" description="Polar residues" evidence="1">
    <location>
        <begin position="1"/>
        <end position="18"/>
    </location>
</feature>
<evidence type="ECO:0000256" key="2">
    <source>
        <dbReference type="SAM" id="Phobius"/>
    </source>
</evidence>
<name>A0AB34J1B7_PRYPA</name>
<sequence length="696" mass="75181">MVSQPPSRDAKTSQTPRTSGRGASSARRAGANDNETGSSMQVDSHVAVRAASEAGSILSDRMESAALAAAELLRAPMRCLAAGAIFIFLPSALLVLAPLVMVLLPLLLPIGFMLMLFGGVRIVYIVLLSREEEDGAPLITLTRAMASVNTLAQNSNAMHAGKTTPGESSAELRRRRSKTLVEDMEPHSPVRERRATDGTLEELKGLAATRGQRMAHQLASLLKRSVGRVTTDFAVEVELQLRALQRELQSWAGVNPNLKPYAKGHIGWLLKQETEGQNCAYAMSPDGGGGGEAACSVINSRAARLKQQSAHLNVTHEFETLLASLPNAEAPLGEEGLEMLPLPPGVRWRELGYLLIPGLLTKWYPLYMGQLRADMKRLGLSVQFSRIDTDQPVRVNAARLRHEILEIGQSGRKVVLLGHSKGAVDAAAALSIFPELADSVAALVSLQGPHGGSAIAHDLVHTNIQKSITLGAIEKLLRGCRHAVLDLAFHSRMEFLQRHPYPRHRVPTLCVATCDRRPSSLLKPTIDYVAVRYGEYSDGCVCQADAILPHCPRVLLDDMDHFGPAWPSFPATDRYDPARLWLTCVSIALRNGGAPYKCVGSVATDMHSASTPVAPASSVAAAFTAASQEVEQLYDDLYEPSASNLRDDILSPSKPKIDDIKAGDGSLKQQAQARAILQPRMDKLGLESSPFHAIDQ</sequence>
<gene>
    <name evidence="3" type="ORF">AB1Y20_006793</name>
</gene>
<dbReference type="EMBL" id="JBGBPQ010000015">
    <property type="protein sequence ID" value="KAL1510488.1"/>
    <property type="molecule type" value="Genomic_DNA"/>
</dbReference>
<keyword evidence="2" id="KW-0812">Transmembrane</keyword>
<feature type="compositionally biased region" description="Low complexity" evidence="1">
    <location>
        <begin position="19"/>
        <end position="31"/>
    </location>
</feature>
<dbReference type="SUPFAM" id="SSF53474">
    <property type="entry name" value="alpha/beta-Hydrolases"/>
    <property type="match status" value="1"/>
</dbReference>
<evidence type="ECO:0008006" key="5">
    <source>
        <dbReference type="Google" id="ProtNLM"/>
    </source>
</evidence>
<feature type="region of interest" description="Disordered" evidence="1">
    <location>
        <begin position="1"/>
        <end position="42"/>
    </location>
</feature>
<protein>
    <recommendedName>
        <fullName evidence="5">GPI inositol-deacylase</fullName>
    </recommendedName>
</protein>
<comment type="caution">
    <text evidence="3">The sequence shown here is derived from an EMBL/GenBank/DDBJ whole genome shotgun (WGS) entry which is preliminary data.</text>
</comment>
<dbReference type="PANTHER" id="PTHR31934:SF5">
    <property type="entry name" value="OS05G0557900 PROTEIN"/>
    <property type="match status" value="1"/>
</dbReference>
<evidence type="ECO:0000313" key="3">
    <source>
        <dbReference type="EMBL" id="KAL1510488.1"/>
    </source>
</evidence>
<keyword evidence="2" id="KW-1133">Transmembrane helix</keyword>
<dbReference type="InterPro" id="IPR029058">
    <property type="entry name" value="AB_hydrolase_fold"/>
</dbReference>
<dbReference type="AlphaFoldDB" id="A0AB34J1B7"/>
<feature type="transmembrane region" description="Helical" evidence="2">
    <location>
        <begin position="79"/>
        <end position="100"/>
    </location>
</feature>